<dbReference type="Pfam" id="PF22752">
    <property type="entry name" value="DUF488-N3i"/>
    <property type="match status" value="1"/>
</dbReference>
<name>A0A1H6E0R9_9ACTN</name>
<dbReference type="RefSeq" id="WP_103944176.1">
    <property type="nucleotide sequence ID" value="NZ_FNVO01000028.1"/>
</dbReference>
<dbReference type="OrthoDB" id="9790745at2"/>
<organism evidence="1 2">
    <name type="scientific">Thermomonospora echinospora</name>
    <dbReference type="NCBI Taxonomy" id="1992"/>
    <lineage>
        <taxon>Bacteria</taxon>
        <taxon>Bacillati</taxon>
        <taxon>Actinomycetota</taxon>
        <taxon>Actinomycetes</taxon>
        <taxon>Streptosporangiales</taxon>
        <taxon>Thermomonosporaceae</taxon>
        <taxon>Thermomonospora</taxon>
    </lineage>
</organism>
<gene>
    <name evidence="1" type="ORF">SAMN04489712_12862</name>
</gene>
<proteinExistence type="predicted"/>
<protein>
    <submittedName>
        <fullName evidence="1">Uncharacterized conserved protein YeaO, DUF488 family</fullName>
    </submittedName>
</protein>
<dbReference type="PANTHER" id="PTHR36849">
    <property type="entry name" value="CYTOPLASMIC PROTEIN-RELATED"/>
    <property type="match status" value="1"/>
</dbReference>
<accession>A0A1H6E0R9</accession>
<dbReference type="PANTHER" id="PTHR36849:SF1">
    <property type="entry name" value="CYTOPLASMIC PROTEIN"/>
    <property type="match status" value="1"/>
</dbReference>
<reference evidence="2" key="1">
    <citation type="submission" date="2016-10" db="EMBL/GenBank/DDBJ databases">
        <authorList>
            <person name="Varghese N."/>
            <person name="Submissions S."/>
        </authorList>
    </citation>
    <scope>NUCLEOTIDE SEQUENCE [LARGE SCALE GENOMIC DNA]</scope>
    <source>
        <strain evidence="2">DSM 43163</strain>
    </source>
</reference>
<keyword evidence="2" id="KW-1185">Reference proteome</keyword>
<dbReference type="AlphaFoldDB" id="A0A1H6E0R9"/>
<dbReference type="InterPro" id="IPR052552">
    <property type="entry name" value="YeaO-like"/>
</dbReference>
<sequence>MIEIRRVYDAPPERGAVFLVDRMWPRGKRKEDLSLDGWLREVAPSTELRRWFGHRPERFAEFAERYRRELDAAPDAVRPLLEAARQGPLTLLYSAKDTEHNQAVVLRDYLRDRLGDEDDPNG</sequence>
<dbReference type="EMBL" id="FNVO01000028">
    <property type="protein sequence ID" value="SEG91208.1"/>
    <property type="molecule type" value="Genomic_DNA"/>
</dbReference>
<evidence type="ECO:0000313" key="1">
    <source>
        <dbReference type="EMBL" id="SEG91208.1"/>
    </source>
</evidence>
<dbReference type="Proteomes" id="UP000236723">
    <property type="component" value="Unassembled WGS sequence"/>
</dbReference>
<evidence type="ECO:0000313" key="2">
    <source>
        <dbReference type="Proteomes" id="UP000236723"/>
    </source>
</evidence>